<evidence type="ECO:0000313" key="3">
    <source>
        <dbReference type="Proteomes" id="UP001056716"/>
    </source>
</evidence>
<feature type="compositionally biased region" description="Basic residues" evidence="1">
    <location>
        <begin position="461"/>
        <end position="473"/>
    </location>
</feature>
<gene>
    <name evidence="2" type="ORF">M5E07_03290</name>
</gene>
<dbReference type="InterPro" id="IPR024787">
    <property type="entry name" value="EcsC"/>
</dbReference>
<dbReference type="PANTHER" id="PTHR41260:SF1">
    <property type="entry name" value="PROTEIN ECSC"/>
    <property type="match status" value="1"/>
</dbReference>
<accession>A0AAE9LSJ3</accession>
<evidence type="ECO:0000256" key="1">
    <source>
        <dbReference type="SAM" id="MobiDB-lite"/>
    </source>
</evidence>
<dbReference type="Pfam" id="PF12787">
    <property type="entry name" value="EcsC"/>
    <property type="match status" value="1"/>
</dbReference>
<feature type="region of interest" description="Disordered" evidence="1">
    <location>
        <begin position="458"/>
        <end position="481"/>
    </location>
</feature>
<sequence>MTEANNKQSTGFLSNAFGVAKKLSQTGIDVLQHVAPGSISAYPQGAGNSAFIEGKAHSKSAFETQKYQDAQQILREHFPQVSRQLLGRHYSKANNVANFVAPQYTDKISDYFFEKLNAFSSDISSVDDVLDQAGVRDLESLTQDIDRSKRISQALAEQNKWIASLQGLLTGATGTIGSSVDIPLSLILSLRTIYQVGRSYGFELNKDTEQEIIQFIFKQIDLGIIAEKQALLMAVKTVSKMLQTHDIGQLQYLLGSSNDIEMLRKWLHNEQGDYKWAWMNKVPNYSFLSKLTPVASATLSAVYSWKLIEDVNQKAQVVFAQARQYIQQHKDLELSVVTAYERSLTLLSQATPKLFTETVQPSLLEAESINAVVETTLENNKNITKVHVKKKTTPKPSHEAEQQQKIEQGLEKLADHLVEPRAEVKLQQPALTSSSDAIEVIVDGVSEKIENPLAEPIVAAKRPRKVPTKRVTKKPIPPNEK</sequence>
<organism evidence="2 3">
    <name type="scientific">Acinetobacter tibetensis</name>
    <dbReference type="NCBI Taxonomy" id="2943497"/>
    <lineage>
        <taxon>Bacteria</taxon>
        <taxon>Pseudomonadati</taxon>
        <taxon>Pseudomonadota</taxon>
        <taxon>Gammaproteobacteria</taxon>
        <taxon>Moraxellales</taxon>
        <taxon>Moraxellaceae</taxon>
        <taxon>Acinetobacter</taxon>
    </lineage>
</organism>
<protein>
    <submittedName>
        <fullName evidence="2">EcsC family protein</fullName>
    </submittedName>
</protein>
<name>A0AAE9LSJ3_9GAMM</name>
<dbReference type="AlphaFoldDB" id="A0AAE9LSJ3"/>
<evidence type="ECO:0000313" key="2">
    <source>
        <dbReference type="EMBL" id="USE83877.1"/>
    </source>
</evidence>
<reference evidence="2" key="1">
    <citation type="submission" date="2022-06" db="EMBL/GenBank/DDBJ databases">
        <title>Isolation, identification and characterization of iprodione-degrading strains in Lhasa, Tibet.</title>
        <authorList>
            <person name="Pan H."/>
        </authorList>
    </citation>
    <scope>NUCLEOTIDE SEQUENCE</scope>
    <source>
        <strain evidence="2">Y-23</strain>
    </source>
</reference>
<dbReference type="PANTHER" id="PTHR41260">
    <property type="entry name" value="PROTEIN ECSC"/>
    <property type="match status" value="1"/>
</dbReference>
<proteinExistence type="predicted"/>
<dbReference type="Proteomes" id="UP001056716">
    <property type="component" value="Chromosome"/>
</dbReference>
<dbReference type="RefSeq" id="WP_252221889.1">
    <property type="nucleotide sequence ID" value="NZ_CP098732.1"/>
</dbReference>
<dbReference type="KEGG" id="atz:M5E07_03290"/>
<dbReference type="EMBL" id="CP098732">
    <property type="protein sequence ID" value="USE83877.1"/>
    <property type="molecule type" value="Genomic_DNA"/>
</dbReference>
<keyword evidence="3" id="KW-1185">Reference proteome</keyword>